<accession>A0A9W9U6Z1</accession>
<name>A0A9W9U6Z1_9EURO</name>
<protein>
    <submittedName>
        <fullName evidence="1">Uncharacterized protein</fullName>
    </submittedName>
</protein>
<dbReference type="EMBL" id="JAPZBO010000004">
    <property type="protein sequence ID" value="KAJ5318327.1"/>
    <property type="molecule type" value="Genomic_DNA"/>
</dbReference>
<reference evidence="1" key="2">
    <citation type="journal article" date="2023" name="IMA Fungus">
        <title>Comparative genomic study of the Penicillium genus elucidates a diverse pangenome and 15 lateral gene transfer events.</title>
        <authorList>
            <person name="Petersen C."/>
            <person name="Sorensen T."/>
            <person name="Nielsen M.R."/>
            <person name="Sondergaard T.E."/>
            <person name="Sorensen J.L."/>
            <person name="Fitzpatrick D.A."/>
            <person name="Frisvad J.C."/>
            <person name="Nielsen K.L."/>
        </authorList>
    </citation>
    <scope>NUCLEOTIDE SEQUENCE</scope>
    <source>
        <strain evidence="1">IBT 21472</strain>
    </source>
</reference>
<dbReference type="AlphaFoldDB" id="A0A9W9U6Z1"/>
<organism evidence="1 2">
    <name type="scientific">Penicillium atrosanguineum</name>
    <dbReference type="NCBI Taxonomy" id="1132637"/>
    <lineage>
        <taxon>Eukaryota</taxon>
        <taxon>Fungi</taxon>
        <taxon>Dikarya</taxon>
        <taxon>Ascomycota</taxon>
        <taxon>Pezizomycotina</taxon>
        <taxon>Eurotiomycetes</taxon>
        <taxon>Eurotiomycetidae</taxon>
        <taxon>Eurotiales</taxon>
        <taxon>Aspergillaceae</taxon>
        <taxon>Penicillium</taxon>
    </lineage>
</organism>
<dbReference type="Proteomes" id="UP001147746">
    <property type="component" value="Unassembled WGS sequence"/>
</dbReference>
<gene>
    <name evidence="1" type="ORF">N7476_004747</name>
</gene>
<comment type="caution">
    <text evidence="1">The sequence shown here is derived from an EMBL/GenBank/DDBJ whole genome shotgun (WGS) entry which is preliminary data.</text>
</comment>
<keyword evidence="2" id="KW-1185">Reference proteome</keyword>
<proteinExistence type="predicted"/>
<evidence type="ECO:0000313" key="1">
    <source>
        <dbReference type="EMBL" id="KAJ5318327.1"/>
    </source>
</evidence>
<reference evidence="1" key="1">
    <citation type="submission" date="2022-12" db="EMBL/GenBank/DDBJ databases">
        <authorList>
            <person name="Petersen C."/>
        </authorList>
    </citation>
    <scope>NUCLEOTIDE SEQUENCE</scope>
    <source>
        <strain evidence="1">IBT 21472</strain>
    </source>
</reference>
<evidence type="ECO:0000313" key="2">
    <source>
        <dbReference type="Proteomes" id="UP001147746"/>
    </source>
</evidence>
<sequence length="108" mass="12406">MGWVRVMWVRVGLGSGYGLDGLWRSLGAGVERLFNTARDICHYRRGRIKSKTIEELILFLCTSRFDLDVQEAKEIAQDLLSDEIDAIREQTNEMPDNVDIEEISDTEE</sequence>